<gene>
    <name evidence="1" type="ORF">GLOINDRAFT_32023</name>
</gene>
<dbReference type="EMBL" id="KI289500">
    <property type="protein sequence ID" value="ESA08163.1"/>
    <property type="molecule type" value="Genomic_DNA"/>
</dbReference>
<name>U9TPC0_RHIID</name>
<organism evidence="1">
    <name type="scientific">Rhizophagus irregularis (strain DAOM 181602 / DAOM 197198 / MUCL 43194)</name>
    <name type="common">Arbuscular mycorrhizal fungus</name>
    <name type="synonym">Glomus intraradices</name>
    <dbReference type="NCBI Taxonomy" id="747089"/>
    <lineage>
        <taxon>Eukaryota</taxon>
        <taxon>Fungi</taxon>
        <taxon>Fungi incertae sedis</taxon>
        <taxon>Mucoromycota</taxon>
        <taxon>Glomeromycotina</taxon>
        <taxon>Glomeromycetes</taxon>
        <taxon>Glomerales</taxon>
        <taxon>Glomeraceae</taxon>
        <taxon>Rhizophagus</taxon>
    </lineage>
</organism>
<accession>U9TPC0</accession>
<protein>
    <submittedName>
        <fullName evidence="1">Uncharacterized protein</fullName>
    </submittedName>
</protein>
<evidence type="ECO:0000313" key="1">
    <source>
        <dbReference type="EMBL" id="ESA08163.1"/>
    </source>
</evidence>
<dbReference type="AlphaFoldDB" id="U9TPC0"/>
<reference evidence="1" key="1">
    <citation type="submission" date="2013-07" db="EMBL/GenBank/DDBJ databases">
        <title>The genome of an arbuscular mycorrhizal fungus provides insights into the evolution of the oldest plant symbiosis.</title>
        <authorList>
            <consortium name="DOE Joint Genome Institute"/>
            <person name="Tisserant E."/>
            <person name="Malbreil M."/>
            <person name="Kuo A."/>
            <person name="Kohler A."/>
            <person name="Symeonidi A."/>
            <person name="Balestrini R."/>
            <person name="Charron P."/>
            <person name="Duensing N."/>
            <person name="Frei-dit-Frey N."/>
            <person name="Gianinazzi-Pearson V."/>
            <person name="Gilbert B."/>
            <person name="Handa Y."/>
            <person name="Hijri M."/>
            <person name="Kaul R."/>
            <person name="Kawaguchi M."/>
            <person name="Krajinski F."/>
            <person name="Lammers P."/>
            <person name="Lapierre D."/>
            <person name="Masclaux F.G."/>
            <person name="Murat C."/>
            <person name="Morin E."/>
            <person name="Ndikumana S."/>
            <person name="Pagni M."/>
            <person name="Petitpierre D."/>
            <person name="Requena N."/>
            <person name="Rosikiewicz P."/>
            <person name="Riley R."/>
            <person name="Saito K."/>
            <person name="San Clemente H."/>
            <person name="Shapiro H."/>
            <person name="van Tuinen D."/>
            <person name="Becard G."/>
            <person name="Bonfante P."/>
            <person name="Paszkowski U."/>
            <person name="Shachar-Hill Y."/>
            <person name="Young J.P."/>
            <person name="Sanders I.R."/>
            <person name="Henrissat B."/>
            <person name="Rensing S.A."/>
            <person name="Grigoriev I.V."/>
            <person name="Corradi N."/>
            <person name="Roux C."/>
            <person name="Martin F."/>
        </authorList>
    </citation>
    <scope>NUCLEOTIDE SEQUENCE</scope>
    <source>
        <strain evidence="1">DAOM 197198</strain>
    </source>
</reference>
<dbReference type="HOGENOM" id="CLU_2326446_0_0_1"/>
<feature type="non-terminal residue" evidence="1">
    <location>
        <position position="1"/>
    </location>
</feature>
<sequence length="99" mass="11491">GRLCSQKDNVLVFLKDLCDPCMYVFEVLVGVGYENKNLNFTLNIQYNEGILTNVDWLNDKTLNSLYRGQTVNSFYNYYKHVKTAEVMGPDDYKSKNSRC</sequence>
<proteinExistence type="predicted"/>